<accession>A0AAV4PHU5</accession>
<keyword evidence="2" id="KW-1185">Reference proteome</keyword>
<name>A0AAV4PHU5_CAEEX</name>
<gene>
    <name evidence="1" type="ORF">CEXT_484021</name>
</gene>
<dbReference type="Proteomes" id="UP001054945">
    <property type="component" value="Unassembled WGS sequence"/>
</dbReference>
<protein>
    <submittedName>
        <fullName evidence="1">Uncharacterized protein</fullName>
    </submittedName>
</protein>
<organism evidence="1 2">
    <name type="scientific">Caerostris extrusa</name>
    <name type="common">Bark spider</name>
    <name type="synonym">Caerostris bankana</name>
    <dbReference type="NCBI Taxonomy" id="172846"/>
    <lineage>
        <taxon>Eukaryota</taxon>
        <taxon>Metazoa</taxon>
        <taxon>Ecdysozoa</taxon>
        <taxon>Arthropoda</taxon>
        <taxon>Chelicerata</taxon>
        <taxon>Arachnida</taxon>
        <taxon>Araneae</taxon>
        <taxon>Araneomorphae</taxon>
        <taxon>Entelegynae</taxon>
        <taxon>Araneoidea</taxon>
        <taxon>Araneidae</taxon>
        <taxon>Caerostris</taxon>
    </lineage>
</organism>
<sequence length="78" mass="8679">MVCLLPSDEHCKAFCTGCNPVILPSGQHAPPSSPREYPLSRARRCLGFDSLSMFHGVQSLPFHYYCASQRRGLRANVI</sequence>
<dbReference type="EMBL" id="BPLR01004709">
    <property type="protein sequence ID" value="GIX96907.1"/>
    <property type="molecule type" value="Genomic_DNA"/>
</dbReference>
<reference evidence="1 2" key="1">
    <citation type="submission" date="2021-06" db="EMBL/GenBank/DDBJ databases">
        <title>Caerostris extrusa draft genome.</title>
        <authorList>
            <person name="Kono N."/>
            <person name="Arakawa K."/>
        </authorList>
    </citation>
    <scope>NUCLEOTIDE SEQUENCE [LARGE SCALE GENOMIC DNA]</scope>
</reference>
<evidence type="ECO:0000313" key="1">
    <source>
        <dbReference type="EMBL" id="GIX96907.1"/>
    </source>
</evidence>
<evidence type="ECO:0000313" key="2">
    <source>
        <dbReference type="Proteomes" id="UP001054945"/>
    </source>
</evidence>
<proteinExistence type="predicted"/>
<dbReference type="AlphaFoldDB" id="A0AAV4PHU5"/>
<comment type="caution">
    <text evidence="1">The sequence shown here is derived from an EMBL/GenBank/DDBJ whole genome shotgun (WGS) entry which is preliminary data.</text>
</comment>